<dbReference type="EC" id="3.2.1.22" evidence="7"/>
<dbReference type="GO" id="GO:0016020">
    <property type="term" value="C:membrane"/>
    <property type="evidence" value="ECO:0007669"/>
    <property type="project" value="InterPro"/>
</dbReference>
<dbReference type="SUPFAM" id="SSF51011">
    <property type="entry name" value="Glycosyl hydrolase domain"/>
    <property type="match status" value="1"/>
</dbReference>
<evidence type="ECO:0000313" key="7">
    <source>
        <dbReference type="EMBL" id="KAA6331752.1"/>
    </source>
</evidence>
<keyword evidence="3 7" id="KW-0378">Hydrolase</keyword>
<dbReference type="PANTHER" id="PTHR11452">
    <property type="entry name" value="ALPHA-GALACTOSIDASE/ALPHA-N-ACETYLGALACTOSAMINIDASE"/>
    <property type="match status" value="1"/>
</dbReference>
<dbReference type="InterPro" id="IPR008979">
    <property type="entry name" value="Galactose-bd-like_sf"/>
</dbReference>
<dbReference type="Pfam" id="PF16499">
    <property type="entry name" value="Melibiase_2"/>
    <property type="match status" value="1"/>
</dbReference>
<dbReference type="Pfam" id="PF17801">
    <property type="entry name" value="Melibiase_C"/>
    <property type="match status" value="1"/>
</dbReference>
<dbReference type="FunFam" id="2.60.40.1180:FF:000008">
    <property type="entry name" value="Alpha-galactosidase"/>
    <property type="match status" value="1"/>
</dbReference>
<keyword evidence="5 7" id="KW-0326">Glycosidase</keyword>
<dbReference type="Gene3D" id="3.20.20.70">
    <property type="entry name" value="Aldolase class I"/>
    <property type="match status" value="1"/>
</dbReference>
<dbReference type="SUPFAM" id="SSF49313">
    <property type="entry name" value="Cadherin-like"/>
    <property type="match status" value="1"/>
</dbReference>
<evidence type="ECO:0000256" key="4">
    <source>
        <dbReference type="ARBA" id="ARBA00023157"/>
    </source>
</evidence>
<dbReference type="InterPro" id="IPR041233">
    <property type="entry name" value="Melibiase_C"/>
</dbReference>
<evidence type="ECO:0000256" key="5">
    <source>
        <dbReference type="ARBA" id="ARBA00023295"/>
    </source>
</evidence>
<dbReference type="InterPro" id="IPR013783">
    <property type="entry name" value="Ig-like_fold"/>
</dbReference>
<name>A0A5J4RDI5_9ZZZZ</name>
<evidence type="ECO:0000256" key="2">
    <source>
        <dbReference type="ARBA" id="ARBA00022729"/>
    </source>
</evidence>
<accession>A0A5J4RDI5</accession>
<evidence type="ECO:0000256" key="1">
    <source>
        <dbReference type="ARBA" id="ARBA00009743"/>
    </source>
</evidence>
<dbReference type="EMBL" id="SNRY01001330">
    <property type="protein sequence ID" value="KAA6331752.1"/>
    <property type="molecule type" value="Genomic_DNA"/>
</dbReference>
<dbReference type="GO" id="GO:0005975">
    <property type="term" value="P:carbohydrate metabolic process"/>
    <property type="evidence" value="ECO:0007669"/>
    <property type="project" value="InterPro"/>
</dbReference>
<evidence type="ECO:0000259" key="6">
    <source>
        <dbReference type="Pfam" id="PF17801"/>
    </source>
</evidence>
<dbReference type="InterPro" id="IPR015919">
    <property type="entry name" value="Cadherin-like_sf"/>
</dbReference>
<sequence length="742" mass="83685">MSKLFICIICTIFSAVMYAQNEVSLPEAKFQTGNNIRWKDKDFDDRSWATIKTTIAWEKQNYSDYDGYAWYRLHFVLPSSMKDQSYYKKDLLFAMSKIDDVDEVYLNGQVIGKTGSFPDEKEGYVGRYSIERYYKVRVDAPFVLWDKENVLAVKVYDGSGGGGIYGSSAPSVRIIDLIDSLDVSFRFNDNAKGSFYSVVMKNTAAGKQKGVLRINTEDTETGEVKTTTEKIQIKPLSELVTKKIILSYSGNKRIKIKATYTDEYTGKNKISAYVPKYILTPEAPAMPRINGAKVFGIRPGSPFLFKIVASGASPMQYEVKNLPKGLSLNAKTGIITGKLDKRGDYKMTCIASNAKGKNEREFTVKVGDTQALTPPMGWNSWNCWGPSVTDAKVRSSAQAMIDKGLINYGWTYINVDDFWESKERLPDGTITGNKNFPDLKGLGDWLHANGLKFGVYSSPGTHTCGGCLGSYQHEALDAKKYAEWGVDYLKYDWCSYRHVYNEEGDKSIYAYMKPYITMQKQLLAQPRDIVYSLCQYGMKDVWEWAPAVDGNCWRTTGDIVDTWQSLYNIGFSQAPLYPYARPGHWNDPDMLIVGMVGWGDHLHPTRLSFDEQYTHISLWCLLSSPLLIGCDISQMDDFTLSLLTNSEVIDVNQDPLGKQAQRLVDKSGAQVWVKELEDGSHAVGVFNVDPIDKEISVQWSDIGLPAKPKAIRDLWRQQDISSNHETLTIKVPSHGCYLYKVK</sequence>
<dbReference type="InterPro" id="IPR002241">
    <property type="entry name" value="Glyco_hydro_27"/>
</dbReference>
<dbReference type="Gene3D" id="2.60.120.260">
    <property type="entry name" value="Galactose-binding domain-like"/>
    <property type="match status" value="1"/>
</dbReference>
<dbReference type="Gene3D" id="2.60.40.1180">
    <property type="entry name" value="Golgi alpha-mannosidase II"/>
    <property type="match status" value="1"/>
</dbReference>
<evidence type="ECO:0000256" key="3">
    <source>
        <dbReference type="ARBA" id="ARBA00022801"/>
    </source>
</evidence>
<proteinExistence type="inferred from homology"/>
<keyword evidence="2" id="KW-0732">Signal</keyword>
<dbReference type="CDD" id="cd14792">
    <property type="entry name" value="GH27"/>
    <property type="match status" value="1"/>
</dbReference>
<gene>
    <name evidence="7" type="ORF">EZS27_019671</name>
</gene>
<dbReference type="SUPFAM" id="SSF49785">
    <property type="entry name" value="Galactose-binding domain-like"/>
    <property type="match status" value="1"/>
</dbReference>
<dbReference type="InterPro" id="IPR017853">
    <property type="entry name" value="GH"/>
</dbReference>
<dbReference type="InterPro" id="IPR013785">
    <property type="entry name" value="Aldolase_TIM"/>
</dbReference>
<dbReference type="GO" id="GO:0005509">
    <property type="term" value="F:calcium ion binding"/>
    <property type="evidence" value="ECO:0007669"/>
    <property type="project" value="InterPro"/>
</dbReference>
<comment type="caution">
    <text evidence="7">The sequence shown here is derived from an EMBL/GenBank/DDBJ whole genome shotgun (WGS) entry which is preliminary data.</text>
</comment>
<organism evidence="7">
    <name type="scientific">termite gut metagenome</name>
    <dbReference type="NCBI Taxonomy" id="433724"/>
    <lineage>
        <taxon>unclassified sequences</taxon>
        <taxon>metagenomes</taxon>
        <taxon>organismal metagenomes</taxon>
    </lineage>
</organism>
<feature type="domain" description="Alpha galactosidase C-terminal" evidence="6">
    <location>
        <begin position="668"/>
        <end position="741"/>
    </location>
</feature>
<dbReference type="PRINTS" id="PR00740">
    <property type="entry name" value="GLHYDRLASE27"/>
</dbReference>
<dbReference type="GO" id="GO:0004557">
    <property type="term" value="F:alpha-galactosidase activity"/>
    <property type="evidence" value="ECO:0007669"/>
    <property type="project" value="UniProtKB-EC"/>
</dbReference>
<dbReference type="Gene3D" id="2.60.40.10">
    <property type="entry name" value="Immunoglobulins"/>
    <property type="match status" value="1"/>
</dbReference>
<dbReference type="InterPro" id="IPR013780">
    <property type="entry name" value="Glyco_hydro_b"/>
</dbReference>
<keyword evidence="4" id="KW-1015">Disulfide bond</keyword>
<dbReference type="SUPFAM" id="SSF51445">
    <property type="entry name" value="(Trans)glycosidases"/>
    <property type="match status" value="1"/>
</dbReference>
<protein>
    <submittedName>
        <fullName evidence="7">Alpha-galactosidase A</fullName>
        <ecNumber evidence="7">3.2.1.22</ecNumber>
    </submittedName>
</protein>
<dbReference type="AlphaFoldDB" id="A0A5J4RDI5"/>
<reference evidence="7" key="1">
    <citation type="submission" date="2019-03" db="EMBL/GenBank/DDBJ databases">
        <title>Single cell metagenomics reveals metabolic interactions within the superorganism composed of flagellate Streblomastix strix and complex community of Bacteroidetes bacteria on its surface.</title>
        <authorList>
            <person name="Treitli S.C."/>
            <person name="Kolisko M."/>
            <person name="Husnik F."/>
            <person name="Keeling P."/>
            <person name="Hampl V."/>
        </authorList>
    </citation>
    <scope>NUCLEOTIDE SEQUENCE</scope>
    <source>
        <strain evidence="7">STM</strain>
    </source>
</reference>
<dbReference type="Pfam" id="PF05345">
    <property type="entry name" value="He_PIG"/>
    <property type="match status" value="1"/>
</dbReference>
<dbReference type="PANTHER" id="PTHR11452:SF75">
    <property type="entry name" value="ALPHA-GALACTOSIDASE MEL1"/>
    <property type="match status" value="1"/>
</dbReference>
<comment type="similarity">
    <text evidence="1">Belongs to the glycosyl hydrolase 27 family.</text>
</comment>